<gene>
    <name evidence="1" type="ORF">FF100_04950</name>
</gene>
<dbReference type="InterPro" id="IPR054496">
    <property type="entry name" value="E217_GP41"/>
</dbReference>
<evidence type="ECO:0000313" key="1">
    <source>
        <dbReference type="EMBL" id="TNC14926.1"/>
    </source>
</evidence>
<dbReference type="OrthoDB" id="5690318at2"/>
<name>A0A5C4LKB2_9HYPH</name>
<organism evidence="1 2">
    <name type="scientific">Methylobacterium terricola</name>
    <dbReference type="NCBI Taxonomy" id="2583531"/>
    <lineage>
        <taxon>Bacteria</taxon>
        <taxon>Pseudomonadati</taxon>
        <taxon>Pseudomonadota</taxon>
        <taxon>Alphaproteobacteria</taxon>
        <taxon>Hyphomicrobiales</taxon>
        <taxon>Methylobacteriaceae</taxon>
        <taxon>Methylobacterium</taxon>
    </lineage>
</organism>
<dbReference type="AlphaFoldDB" id="A0A5C4LKB2"/>
<dbReference type="Pfam" id="PF22759">
    <property type="entry name" value="E217_GP41"/>
    <property type="match status" value="1"/>
</dbReference>
<dbReference type="NCBIfam" id="NF047561">
    <property type="entry name" value="orf58_phage_fam"/>
    <property type="match status" value="1"/>
</dbReference>
<proteinExistence type="predicted"/>
<dbReference type="EMBL" id="VDDA01000002">
    <property type="protein sequence ID" value="TNC14926.1"/>
    <property type="molecule type" value="Genomic_DNA"/>
</dbReference>
<dbReference type="RefSeq" id="WP_139034467.1">
    <property type="nucleotide sequence ID" value="NZ_VDDA01000002.1"/>
</dbReference>
<evidence type="ECO:0000313" key="2">
    <source>
        <dbReference type="Proteomes" id="UP000305267"/>
    </source>
</evidence>
<protein>
    <submittedName>
        <fullName evidence="1">Uncharacterized protein</fullName>
    </submittedName>
</protein>
<reference evidence="1 2" key="1">
    <citation type="submission" date="2019-06" db="EMBL/GenBank/DDBJ databases">
        <title>Genome of Methylobacterium sp. 17Sr1-39.</title>
        <authorList>
            <person name="Seo T."/>
        </authorList>
    </citation>
    <scope>NUCLEOTIDE SEQUENCE [LARGE SCALE GENOMIC DNA]</scope>
    <source>
        <strain evidence="1 2">17Sr1-39</strain>
    </source>
</reference>
<sequence length="297" mass="32197">MAHQFGRIIRVTVSGKAGSATFEGSQSPTPGLKIEFTCTKTIGSKQNTGTVTITNLSKSRRNMLGEEYDKLTLEVGYKDTKTSVLLTGEIRDVSHAKTEPDITTTIEVGDGDKAIQKGKVSKTFPAGTKPKEIIEYLRDQMPGLKKGEIKGLDDLPSTKRPTTVYGYAYRELDTLGRQHGFYWSVQNDKFQAVKSDEHLGGNILISAETGMLGTPTPTDKGVKVKCLINPELAPGKTIDVRSDFLDTGSGKAKEKRSTDAGGGIFRIANISFTGGSRSDDFYAEVEGHRVAGNKVKK</sequence>
<accession>A0A5C4LKB2</accession>
<keyword evidence="2" id="KW-1185">Reference proteome</keyword>
<dbReference type="Proteomes" id="UP000305267">
    <property type="component" value="Unassembled WGS sequence"/>
</dbReference>
<comment type="caution">
    <text evidence="1">The sequence shown here is derived from an EMBL/GenBank/DDBJ whole genome shotgun (WGS) entry which is preliminary data.</text>
</comment>